<accession>A0AA96JD90</accession>
<keyword evidence="3" id="KW-1185">Reference proteome</keyword>
<dbReference type="AlphaFoldDB" id="A0AA96JD90"/>
<dbReference type="Proteomes" id="UP001304125">
    <property type="component" value="Chromosome"/>
</dbReference>
<dbReference type="InterPro" id="IPR008523">
    <property type="entry name" value="DUF805"/>
</dbReference>
<dbReference type="GO" id="GO:0005886">
    <property type="term" value="C:plasma membrane"/>
    <property type="evidence" value="ECO:0007669"/>
    <property type="project" value="TreeGrafter"/>
</dbReference>
<dbReference type="EMBL" id="CP134879">
    <property type="protein sequence ID" value="WNM24464.1"/>
    <property type="molecule type" value="Genomic_DNA"/>
</dbReference>
<gene>
    <name evidence="2" type="ORF">RN606_14030</name>
</gene>
<organism evidence="2 3">
    <name type="scientific">Demequina capsici</name>
    <dbReference type="NCBI Taxonomy" id="3075620"/>
    <lineage>
        <taxon>Bacteria</taxon>
        <taxon>Bacillati</taxon>
        <taxon>Actinomycetota</taxon>
        <taxon>Actinomycetes</taxon>
        <taxon>Micrococcales</taxon>
        <taxon>Demequinaceae</taxon>
        <taxon>Demequina</taxon>
    </lineage>
</organism>
<protein>
    <submittedName>
        <fullName evidence="2">DUF805 domain-containing protein</fullName>
    </submittedName>
</protein>
<keyword evidence="1" id="KW-0472">Membrane</keyword>
<keyword evidence="1" id="KW-1133">Transmembrane helix</keyword>
<reference evidence="2 3" key="1">
    <citation type="submission" date="2023-09" db="EMBL/GenBank/DDBJ databases">
        <title>Demequina sp. a novel bacteria isolated from Capsicum annuum.</title>
        <authorList>
            <person name="Humaira Z."/>
            <person name="Lee J."/>
            <person name="Cho D."/>
        </authorList>
    </citation>
    <scope>NUCLEOTIDE SEQUENCE [LARGE SCALE GENOMIC DNA]</scope>
    <source>
        <strain evidence="2 3">OYTSA14</strain>
    </source>
</reference>
<feature type="transmembrane region" description="Helical" evidence="1">
    <location>
        <begin position="53"/>
        <end position="77"/>
    </location>
</feature>
<name>A0AA96JD90_9MICO</name>
<sequence length="122" mass="13240">MDGYKAALSKYAQFSGRSRRAEYWSFALTNALIEIVLYVLLVTLGMSDSSLTAVGVILLAIIAIYGLFVLIPSLALAWRRYQDIGWGGALSIVGWFVPLLTFIVAFIPGNPGPNQFGPDPKG</sequence>
<dbReference type="Pfam" id="PF05656">
    <property type="entry name" value="DUF805"/>
    <property type="match status" value="1"/>
</dbReference>
<feature type="transmembrane region" description="Helical" evidence="1">
    <location>
        <begin position="21"/>
        <end position="41"/>
    </location>
</feature>
<evidence type="ECO:0000313" key="3">
    <source>
        <dbReference type="Proteomes" id="UP001304125"/>
    </source>
</evidence>
<keyword evidence="1" id="KW-0812">Transmembrane</keyword>
<evidence type="ECO:0000313" key="2">
    <source>
        <dbReference type="EMBL" id="WNM24464.1"/>
    </source>
</evidence>
<dbReference type="PANTHER" id="PTHR34980">
    <property type="entry name" value="INNER MEMBRANE PROTEIN-RELATED-RELATED"/>
    <property type="match status" value="1"/>
</dbReference>
<proteinExistence type="predicted"/>
<dbReference type="RefSeq" id="WP_313498245.1">
    <property type="nucleotide sequence ID" value="NZ_CP134879.1"/>
</dbReference>
<dbReference type="PANTHER" id="PTHR34980:SF2">
    <property type="entry name" value="INNER MEMBRANE PROTEIN YHAH-RELATED"/>
    <property type="match status" value="1"/>
</dbReference>
<evidence type="ECO:0000256" key="1">
    <source>
        <dbReference type="SAM" id="Phobius"/>
    </source>
</evidence>
<feature type="transmembrane region" description="Helical" evidence="1">
    <location>
        <begin position="84"/>
        <end position="107"/>
    </location>
</feature>